<evidence type="ECO:0000313" key="1">
    <source>
        <dbReference type="EMBL" id="AWB49600.1"/>
    </source>
</evidence>
<reference evidence="1 2" key="1">
    <citation type="submission" date="2018-04" db="EMBL/GenBank/DDBJ databases">
        <title>Genome sequencing of Gemmobacter.</title>
        <authorList>
            <person name="Yi H."/>
            <person name="Baek M.-G."/>
        </authorList>
    </citation>
    <scope>NUCLEOTIDE SEQUENCE [LARGE SCALE GENOMIC DNA]</scope>
    <source>
        <strain evidence="1 2">HYN0069</strain>
    </source>
</reference>
<dbReference type="OrthoDB" id="9804758at2"/>
<organism evidence="1 2">
    <name type="scientific">Paragemmobacter aquarius</name>
    <dbReference type="NCBI Taxonomy" id="2169400"/>
    <lineage>
        <taxon>Bacteria</taxon>
        <taxon>Pseudomonadati</taxon>
        <taxon>Pseudomonadota</taxon>
        <taxon>Alphaproteobacteria</taxon>
        <taxon>Rhodobacterales</taxon>
        <taxon>Paracoccaceae</taxon>
        <taxon>Paragemmobacter</taxon>
    </lineage>
</organism>
<protein>
    <recommendedName>
        <fullName evidence="3">Molybdopterin molybdotransferase</fullName>
    </recommendedName>
</protein>
<dbReference type="KEGG" id="geh:HYN69_14820"/>
<dbReference type="Proteomes" id="UP000244496">
    <property type="component" value="Chromosome"/>
</dbReference>
<evidence type="ECO:0008006" key="3">
    <source>
        <dbReference type="Google" id="ProtNLM"/>
    </source>
</evidence>
<gene>
    <name evidence="1" type="ORF">HYN69_14820</name>
</gene>
<evidence type="ECO:0000313" key="2">
    <source>
        <dbReference type="Proteomes" id="UP000244496"/>
    </source>
</evidence>
<proteinExistence type="predicted"/>
<accession>A0A2S0UP88</accession>
<dbReference type="EMBL" id="CP028918">
    <property type="protein sequence ID" value="AWB49600.1"/>
    <property type="molecule type" value="Genomic_DNA"/>
</dbReference>
<keyword evidence="2" id="KW-1185">Reference proteome</keyword>
<dbReference type="AlphaFoldDB" id="A0A2S0UP88"/>
<name>A0A2S0UP88_9RHOB</name>
<sequence>MSGPFDTVVVVDWSAASAPSPARPSRDAIWIGAAGAGGETVGYYRTRAAAEAALRRFLAGEQAAGRRVLAGFDFALGYPAGFAARLTGQASARAVWAWMAAQITDGPDNRNDRFQVADAVNRRFGGAGPFWGRPASLALTALPATKAVDYAALGLPERRAVECRVPRAQPVWKLYTTGSVGSQVLMGLPLVHRLAQGAAVAVWPFDEPQKVASASVVLAEIYPSLLARVVALQDGIKDAAQVRLLSRALWRLAQAGQLDALFALPDAAAAEEGWILGAGHEAALLAALEQV</sequence>
<dbReference type="RefSeq" id="WP_108436417.1">
    <property type="nucleotide sequence ID" value="NZ_CP028918.1"/>
</dbReference>